<keyword evidence="6" id="KW-1185">Reference proteome</keyword>
<evidence type="ECO:0000256" key="2">
    <source>
        <dbReference type="SAM" id="MobiDB-lite"/>
    </source>
</evidence>
<feature type="region of interest" description="Disordered" evidence="2">
    <location>
        <begin position="1"/>
        <end position="48"/>
    </location>
</feature>
<dbReference type="PANTHER" id="PTHR33392">
    <property type="entry name" value="POLYISOPRENYL-TEICHOIC ACID--PEPTIDOGLYCAN TEICHOIC ACID TRANSFERASE TAGU"/>
    <property type="match status" value="1"/>
</dbReference>
<dbReference type="RefSeq" id="WP_239167640.1">
    <property type="nucleotide sequence ID" value="NZ_BAAALC010000046.1"/>
</dbReference>
<evidence type="ECO:0000259" key="4">
    <source>
        <dbReference type="Pfam" id="PF03816"/>
    </source>
</evidence>
<feature type="transmembrane region" description="Helical" evidence="3">
    <location>
        <begin position="54"/>
        <end position="77"/>
    </location>
</feature>
<feature type="compositionally biased region" description="Basic residues" evidence="2">
    <location>
        <begin position="34"/>
        <end position="48"/>
    </location>
</feature>
<reference evidence="5 6" key="1">
    <citation type="submission" date="2021-01" db="EMBL/GenBank/DDBJ databases">
        <title>Whole genome shotgun sequence of Catellatospora coxensis NBRC 107359.</title>
        <authorList>
            <person name="Komaki H."/>
            <person name="Tamura T."/>
        </authorList>
    </citation>
    <scope>NUCLEOTIDE SEQUENCE [LARGE SCALE GENOMIC DNA]</scope>
    <source>
        <strain evidence="5 6">NBRC 107359</strain>
    </source>
</reference>
<dbReference type="Gene3D" id="3.40.630.190">
    <property type="entry name" value="LCP protein"/>
    <property type="match status" value="1"/>
</dbReference>
<keyword evidence="3" id="KW-1133">Transmembrane helix</keyword>
<evidence type="ECO:0000256" key="3">
    <source>
        <dbReference type="SAM" id="Phobius"/>
    </source>
</evidence>
<organism evidence="5 6">
    <name type="scientific">Catellatospora coxensis</name>
    <dbReference type="NCBI Taxonomy" id="310354"/>
    <lineage>
        <taxon>Bacteria</taxon>
        <taxon>Bacillati</taxon>
        <taxon>Actinomycetota</taxon>
        <taxon>Actinomycetes</taxon>
        <taxon>Micromonosporales</taxon>
        <taxon>Micromonosporaceae</taxon>
        <taxon>Catellatospora</taxon>
    </lineage>
</organism>
<dbReference type="AlphaFoldDB" id="A0A8J3KZG9"/>
<sequence>MANKQRRGGAKNTVPSQRSRRPADAYDDEPSGRKTGHSLNKGKGKKKSKRAAPLWAKLTLTFGALLMLVAGGAIVGVKSFEGQLTDNVAVVDVLGDAGKTDTGPKGSDLKGAIDMLLLGIDVRATQEKDNARADTVLLLHIPATHDQAYLMSIPRDTQVSIPANPKTRYSGGTNKINAAFYFGAQNGGGWAGGLGLTAKTVTKLTGITFDGAAVIDFGGFKKIIDALGTVNVCVEEDTKSSHYFMIDGKPKYVSGSGNDNLAVERRLGLLGKEYLHKKGCREKPGWEALDYSRIRKSLDDGDYGRQRHQQQLIKAMAKKAGSSGVLTDLGKVNALMKAVGESMILDTHGVPLIDFMFSLKDLAGADLVLLKTNAGWYNSSGSGGEALSSNTMQMFRAAKNDQLGQFALLNPEFVNREK</sequence>
<dbReference type="InterPro" id="IPR004474">
    <property type="entry name" value="LytR_CpsA_psr"/>
</dbReference>
<accession>A0A8J3KZG9</accession>
<evidence type="ECO:0000313" key="6">
    <source>
        <dbReference type="Proteomes" id="UP000630887"/>
    </source>
</evidence>
<dbReference type="NCBIfam" id="TIGR00350">
    <property type="entry name" value="lytR_cpsA_psr"/>
    <property type="match status" value="1"/>
</dbReference>
<name>A0A8J3KZG9_9ACTN</name>
<gene>
    <name evidence="5" type="ORF">Cco03nite_50390</name>
</gene>
<dbReference type="Proteomes" id="UP000630887">
    <property type="component" value="Unassembled WGS sequence"/>
</dbReference>
<keyword evidence="3" id="KW-0472">Membrane</keyword>
<dbReference type="Pfam" id="PF03816">
    <property type="entry name" value="LytR_cpsA_psr"/>
    <property type="match status" value="1"/>
</dbReference>
<evidence type="ECO:0000256" key="1">
    <source>
        <dbReference type="ARBA" id="ARBA00006068"/>
    </source>
</evidence>
<feature type="domain" description="Cell envelope-related transcriptional attenuator" evidence="4">
    <location>
        <begin position="132"/>
        <end position="320"/>
    </location>
</feature>
<evidence type="ECO:0000313" key="5">
    <source>
        <dbReference type="EMBL" id="GIG08339.1"/>
    </source>
</evidence>
<dbReference type="PANTHER" id="PTHR33392:SF6">
    <property type="entry name" value="POLYISOPRENYL-TEICHOIC ACID--PEPTIDOGLYCAN TEICHOIC ACID TRANSFERASE TAGU"/>
    <property type="match status" value="1"/>
</dbReference>
<comment type="similarity">
    <text evidence="1">Belongs to the LytR/CpsA/Psr (LCP) family.</text>
</comment>
<comment type="caution">
    <text evidence="5">The sequence shown here is derived from an EMBL/GenBank/DDBJ whole genome shotgun (WGS) entry which is preliminary data.</text>
</comment>
<proteinExistence type="inferred from homology"/>
<dbReference type="InterPro" id="IPR050922">
    <property type="entry name" value="LytR/CpsA/Psr_CW_biosynth"/>
</dbReference>
<dbReference type="EMBL" id="BONI01000046">
    <property type="protein sequence ID" value="GIG08339.1"/>
    <property type="molecule type" value="Genomic_DNA"/>
</dbReference>
<protein>
    <recommendedName>
        <fullName evidence="4">Cell envelope-related transcriptional attenuator domain-containing protein</fullName>
    </recommendedName>
</protein>
<keyword evidence="3" id="KW-0812">Transmembrane</keyword>